<protein>
    <submittedName>
        <fullName evidence="3">Anti-sigma K factor RskA</fullName>
    </submittedName>
</protein>
<dbReference type="Proteomes" id="UP000826722">
    <property type="component" value="Chromosome"/>
</dbReference>
<evidence type="ECO:0000313" key="4">
    <source>
        <dbReference type="Proteomes" id="UP000826722"/>
    </source>
</evidence>
<gene>
    <name evidence="3" type="ORF">ZMTM_13960</name>
</gene>
<keyword evidence="1" id="KW-0812">Transmembrane</keyword>
<evidence type="ECO:0000256" key="1">
    <source>
        <dbReference type="SAM" id="Phobius"/>
    </source>
</evidence>
<feature type="domain" description="Anti-sigma K factor RskA C-terminal" evidence="2">
    <location>
        <begin position="92"/>
        <end position="222"/>
    </location>
</feature>
<dbReference type="KEGG" id="mpau:ZMTM_13960"/>
<sequence length="231" mass="25374">MRYDDPNLREMLAAEYVLGTLRGAARRRFVRILSARIDWQQSVEWWTNRINLIGLTVTEVKPSTKVWKAIEARVYGAKIASKLSWWRNLAVVSSLLVVALTFTLSNNLLQKPVEPLATQVALLANEEAKPGWILSYNKNAKGETTLHATALVSLAPISKKSYELWILPPDKSAPISLGVLPNTGDSQIQLHATLAKLAKEGTLAVTLEQLGGSPDGKPKGPVVYQGKLAQI</sequence>
<proteinExistence type="predicted"/>
<dbReference type="InterPro" id="IPR051474">
    <property type="entry name" value="Anti-sigma-K/W_factor"/>
</dbReference>
<organism evidence="3 4">
    <name type="scientific">Methyloradius palustris</name>
    <dbReference type="NCBI Taxonomy" id="2778876"/>
    <lineage>
        <taxon>Bacteria</taxon>
        <taxon>Pseudomonadati</taxon>
        <taxon>Pseudomonadota</taxon>
        <taxon>Betaproteobacteria</taxon>
        <taxon>Nitrosomonadales</taxon>
        <taxon>Methylophilaceae</taxon>
        <taxon>Methyloradius</taxon>
    </lineage>
</organism>
<dbReference type="PANTHER" id="PTHR37461:SF1">
    <property type="entry name" value="ANTI-SIGMA-K FACTOR RSKA"/>
    <property type="match status" value="1"/>
</dbReference>
<name>A0A8D5JYY3_9PROT</name>
<dbReference type="GO" id="GO:0006417">
    <property type="term" value="P:regulation of translation"/>
    <property type="evidence" value="ECO:0007669"/>
    <property type="project" value="TreeGrafter"/>
</dbReference>
<dbReference type="PANTHER" id="PTHR37461">
    <property type="entry name" value="ANTI-SIGMA-K FACTOR RSKA"/>
    <property type="match status" value="1"/>
</dbReference>
<keyword evidence="1" id="KW-1133">Transmembrane helix</keyword>
<dbReference type="RefSeq" id="WP_221763260.1">
    <property type="nucleotide sequence ID" value="NZ_AP024110.1"/>
</dbReference>
<evidence type="ECO:0000259" key="2">
    <source>
        <dbReference type="Pfam" id="PF10099"/>
    </source>
</evidence>
<accession>A0A8D5JYY3</accession>
<keyword evidence="1" id="KW-0472">Membrane</keyword>
<dbReference type="AlphaFoldDB" id="A0A8D5JYY3"/>
<keyword evidence="4" id="KW-1185">Reference proteome</keyword>
<dbReference type="EMBL" id="AP024110">
    <property type="protein sequence ID" value="BCM25137.1"/>
    <property type="molecule type" value="Genomic_DNA"/>
</dbReference>
<dbReference type="GO" id="GO:0005886">
    <property type="term" value="C:plasma membrane"/>
    <property type="evidence" value="ECO:0007669"/>
    <property type="project" value="InterPro"/>
</dbReference>
<dbReference type="Pfam" id="PF10099">
    <property type="entry name" value="RskA_C"/>
    <property type="match status" value="1"/>
</dbReference>
<evidence type="ECO:0000313" key="3">
    <source>
        <dbReference type="EMBL" id="BCM25137.1"/>
    </source>
</evidence>
<dbReference type="GO" id="GO:0016989">
    <property type="term" value="F:sigma factor antagonist activity"/>
    <property type="evidence" value="ECO:0007669"/>
    <property type="project" value="TreeGrafter"/>
</dbReference>
<dbReference type="InterPro" id="IPR018764">
    <property type="entry name" value="RskA_C"/>
</dbReference>
<feature type="transmembrane region" description="Helical" evidence="1">
    <location>
        <begin position="85"/>
        <end position="104"/>
    </location>
</feature>
<reference evidence="3" key="1">
    <citation type="journal article" date="2021" name="Arch. Microbiol.">
        <title>Methyloradius palustris gen. nov., sp. nov., a methanol-oxidizing bacterium isolated from snow.</title>
        <authorList>
            <person name="Miyadera T."/>
            <person name="Kojima H."/>
            <person name="Fukui M."/>
        </authorList>
    </citation>
    <scope>NUCLEOTIDE SEQUENCE</scope>
    <source>
        <strain evidence="3">Zm11</strain>
    </source>
</reference>